<keyword evidence="7 11" id="KW-0472">Membrane</keyword>
<feature type="transmembrane region" description="Helical" evidence="11">
    <location>
        <begin position="146"/>
        <end position="167"/>
    </location>
</feature>
<evidence type="ECO:0000256" key="10">
    <source>
        <dbReference type="SAM" id="MobiDB-lite"/>
    </source>
</evidence>
<comment type="subcellular location">
    <subcellularLocation>
        <location evidence="1">Membrane</location>
        <topology evidence="1">Multi-pass membrane protein</topology>
    </subcellularLocation>
</comment>
<keyword evidence="3" id="KW-0589">Pheromone response</keyword>
<protein>
    <submittedName>
        <fullName evidence="12">Pheromone a factor receptor-like protein</fullName>
    </submittedName>
</protein>
<dbReference type="CDD" id="cd14966">
    <property type="entry name" value="7tmD_STE3"/>
    <property type="match status" value="1"/>
</dbReference>
<evidence type="ECO:0000256" key="1">
    <source>
        <dbReference type="ARBA" id="ARBA00004141"/>
    </source>
</evidence>
<comment type="caution">
    <text evidence="12">The sequence shown here is derived from an EMBL/GenBank/DDBJ whole genome shotgun (WGS) entry which is preliminary data.</text>
</comment>
<evidence type="ECO:0000256" key="8">
    <source>
        <dbReference type="ARBA" id="ARBA00023170"/>
    </source>
</evidence>
<dbReference type="SUPFAM" id="SSF81321">
    <property type="entry name" value="Family A G protein-coupled receptor-like"/>
    <property type="match status" value="1"/>
</dbReference>
<feature type="transmembrane region" description="Helical" evidence="11">
    <location>
        <begin position="300"/>
        <end position="320"/>
    </location>
</feature>
<dbReference type="PANTHER" id="PTHR28097:SF1">
    <property type="entry name" value="PHEROMONE A FACTOR RECEPTOR"/>
    <property type="match status" value="1"/>
</dbReference>
<evidence type="ECO:0000256" key="6">
    <source>
        <dbReference type="ARBA" id="ARBA00023040"/>
    </source>
</evidence>
<dbReference type="HOGENOM" id="CLU_027592_3_1_1"/>
<keyword evidence="8 12" id="KW-0675">Receptor</keyword>
<dbReference type="EMBL" id="JPKY01000001">
    <property type="protein sequence ID" value="KFH49027.1"/>
    <property type="molecule type" value="Genomic_DNA"/>
</dbReference>
<evidence type="ECO:0000313" key="13">
    <source>
        <dbReference type="Proteomes" id="UP000029964"/>
    </source>
</evidence>
<feature type="region of interest" description="Disordered" evidence="10">
    <location>
        <begin position="512"/>
        <end position="541"/>
    </location>
</feature>
<evidence type="ECO:0000256" key="4">
    <source>
        <dbReference type="ARBA" id="ARBA00022692"/>
    </source>
</evidence>
<sequence>MDETQLFFPSNDPFIVYLAKSLPPYTTPALTANLVCRVALGILANLLCLVPLRLLYHNHELAAVVFILNIEFKNILTIVSALIWRDDNMEDWWAGYGLCDFASFANNFSFGLFDTCMLAIMRNLAHQANLLSAHPLSAPEKRRRNLVHVLIMFPLPIVQVGWTWFLTAQRYLIGTLTGCTWTQYPSWPYVVFFALPPLVLSVVTVGYAVLTSIRFRRVTRSTESVLSSNRVANYRAQRARRRLYLMVVSVLVPYFPVVVTIFIMNIRSMGQLSPYRYEDVHHSTWDYIILIPSTKVPFLLLNHGWIPILSAIPVIVFFGMTKEAINDYRRVLLLFALGRFFPRLHCEYDPDVPGFADGSFGSSHSAANSGSSKYKTFTSSQKLRSMSTSSGETAADPGAQLQSLDFLTSPDIRIGHDDAVPLQRPQQVAQPPSSYEATMHRNPFLFRTNLNLPTITFKIPHFITSSKNRRADHNCRTDTRTETVPLATMAPAKSRWTADSGPVLTQVWSDEEAAAARRQCRNTTSSSTHGHDHDTHPISSDRRTVHVETFLVCKSSDPYQR</sequence>
<comment type="similarity">
    <text evidence="2">Belongs to the G-protein coupled receptor 4 family.</text>
</comment>
<dbReference type="GO" id="GO:0004932">
    <property type="term" value="F:mating-type factor pheromone receptor activity"/>
    <property type="evidence" value="ECO:0007669"/>
    <property type="project" value="InterPro"/>
</dbReference>
<evidence type="ECO:0000256" key="11">
    <source>
        <dbReference type="SAM" id="Phobius"/>
    </source>
</evidence>
<dbReference type="PANTHER" id="PTHR28097">
    <property type="entry name" value="PHEROMONE A FACTOR RECEPTOR"/>
    <property type="match status" value="1"/>
</dbReference>
<keyword evidence="9" id="KW-0807">Transducer</keyword>
<feature type="transmembrane region" description="Helical" evidence="11">
    <location>
        <begin position="187"/>
        <end position="210"/>
    </location>
</feature>
<gene>
    <name evidence="12" type="ORF">ACRE_001960</name>
</gene>
<feature type="transmembrane region" description="Helical" evidence="11">
    <location>
        <begin position="104"/>
        <end position="125"/>
    </location>
</feature>
<dbReference type="Gene3D" id="1.20.1070.10">
    <property type="entry name" value="Rhodopsin 7-helix transmembrane proteins"/>
    <property type="match status" value="1"/>
</dbReference>
<proteinExistence type="inferred from homology"/>
<dbReference type="GO" id="GO:0000750">
    <property type="term" value="P:pheromone-dependent signal transduction involved in conjugation with cellular fusion"/>
    <property type="evidence" value="ECO:0007669"/>
    <property type="project" value="TreeGrafter"/>
</dbReference>
<feature type="transmembrane region" description="Helical" evidence="11">
    <location>
        <begin position="243"/>
        <end position="266"/>
    </location>
</feature>
<keyword evidence="6" id="KW-0297">G-protein coupled receptor</keyword>
<organism evidence="12 13">
    <name type="scientific">Hapsidospora chrysogenum (strain ATCC 11550 / CBS 779.69 / DSM 880 / IAM 14645 / JCM 23072 / IMI 49137)</name>
    <name type="common">Acremonium chrysogenum</name>
    <dbReference type="NCBI Taxonomy" id="857340"/>
    <lineage>
        <taxon>Eukaryota</taxon>
        <taxon>Fungi</taxon>
        <taxon>Dikarya</taxon>
        <taxon>Ascomycota</taxon>
        <taxon>Pezizomycotina</taxon>
        <taxon>Sordariomycetes</taxon>
        <taxon>Hypocreomycetidae</taxon>
        <taxon>Hypocreales</taxon>
        <taxon>Bionectriaceae</taxon>
        <taxon>Hapsidospora</taxon>
    </lineage>
</organism>
<accession>A0A086TI45</accession>
<evidence type="ECO:0000256" key="3">
    <source>
        <dbReference type="ARBA" id="ARBA00022507"/>
    </source>
</evidence>
<feature type="transmembrane region" description="Helical" evidence="11">
    <location>
        <begin position="30"/>
        <end position="49"/>
    </location>
</feature>
<dbReference type="Proteomes" id="UP000029964">
    <property type="component" value="Unassembled WGS sequence"/>
</dbReference>
<evidence type="ECO:0000256" key="9">
    <source>
        <dbReference type="ARBA" id="ARBA00023224"/>
    </source>
</evidence>
<reference evidence="13" key="1">
    <citation type="journal article" date="2014" name="Genome Announc.">
        <title>Genome sequence and annotation of Acremonium chrysogenum, producer of the beta-lactam antibiotic cephalosporin C.</title>
        <authorList>
            <person name="Terfehr D."/>
            <person name="Dahlmann T.A."/>
            <person name="Specht T."/>
            <person name="Zadra I."/>
            <person name="Kuernsteiner H."/>
            <person name="Kueck U."/>
        </authorList>
    </citation>
    <scope>NUCLEOTIDE SEQUENCE [LARGE SCALE GENOMIC DNA]</scope>
    <source>
        <strain evidence="13">ATCC 11550 / CBS 779.69 / DSM 880 / IAM 14645 / JCM 23072 / IMI 49137</strain>
    </source>
</reference>
<dbReference type="GO" id="GO:0005886">
    <property type="term" value="C:plasma membrane"/>
    <property type="evidence" value="ECO:0007669"/>
    <property type="project" value="TreeGrafter"/>
</dbReference>
<keyword evidence="13" id="KW-1185">Reference proteome</keyword>
<evidence type="ECO:0000256" key="5">
    <source>
        <dbReference type="ARBA" id="ARBA00022989"/>
    </source>
</evidence>
<dbReference type="OrthoDB" id="2874149at2759"/>
<keyword evidence="5 11" id="KW-1133">Transmembrane helix</keyword>
<name>A0A086TI45_HAPC1</name>
<feature type="transmembrane region" description="Helical" evidence="11">
    <location>
        <begin position="61"/>
        <end position="84"/>
    </location>
</feature>
<dbReference type="InterPro" id="IPR001499">
    <property type="entry name" value="GPCR_STE3"/>
</dbReference>
<keyword evidence="4 11" id="KW-0812">Transmembrane</keyword>
<evidence type="ECO:0000313" key="12">
    <source>
        <dbReference type="EMBL" id="KFH49027.1"/>
    </source>
</evidence>
<evidence type="ECO:0000256" key="2">
    <source>
        <dbReference type="ARBA" id="ARBA00011085"/>
    </source>
</evidence>
<evidence type="ECO:0000256" key="7">
    <source>
        <dbReference type="ARBA" id="ARBA00023136"/>
    </source>
</evidence>
<dbReference type="AlphaFoldDB" id="A0A086TI45"/>
<dbReference type="Pfam" id="PF02076">
    <property type="entry name" value="STE3"/>
    <property type="match status" value="1"/>
</dbReference>
<feature type="compositionally biased region" description="Basic and acidic residues" evidence="10">
    <location>
        <begin position="529"/>
        <end position="541"/>
    </location>
</feature>